<protein>
    <recommendedName>
        <fullName evidence="3">RVP_2 domain-containing protein</fullName>
    </recommendedName>
</protein>
<organism evidence="1 2">
    <name type="scientific">Nelumbo nucifera</name>
    <name type="common">Sacred lotus</name>
    <dbReference type="NCBI Taxonomy" id="4432"/>
    <lineage>
        <taxon>Eukaryota</taxon>
        <taxon>Viridiplantae</taxon>
        <taxon>Streptophyta</taxon>
        <taxon>Embryophyta</taxon>
        <taxon>Tracheophyta</taxon>
        <taxon>Spermatophyta</taxon>
        <taxon>Magnoliopsida</taxon>
        <taxon>Proteales</taxon>
        <taxon>Nelumbonaceae</taxon>
        <taxon>Nelumbo</taxon>
    </lineage>
</organism>
<dbReference type="SUPFAM" id="SSF50630">
    <property type="entry name" value="Acid proteases"/>
    <property type="match status" value="1"/>
</dbReference>
<dbReference type="Gene3D" id="2.40.70.10">
    <property type="entry name" value="Acid Proteases"/>
    <property type="match status" value="1"/>
</dbReference>
<dbReference type="AlphaFoldDB" id="A0A822YUH2"/>
<keyword evidence="2" id="KW-1185">Reference proteome</keyword>
<name>A0A822YUH2_NELNU</name>
<dbReference type="EMBL" id="DUZY01000004">
    <property type="protein sequence ID" value="DAD36322.1"/>
    <property type="molecule type" value="Genomic_DNA"/>
</dbReference>
<evidence type="ECO:0000313" key="2">
    <source>
        <dbReference type="Proteomes" id="UP000607653"/>
    </source>
</evidence>
<accession>A0A822YUH2</accession>
<gene>
    <name evidence="1" type="ORF">HUJ06_006963</name>
</gene>
<reference evidence="1 2" key="1">
    <citation type="journal article" date="2020" name="Mol. Biol. Evol.">
        <title>Distinct Expression and Methylation Patterns for Genes with Different Fates following a Single Whole-Genome Duplication in Flowering Plants.</title>
        <authorList>
            <person name="Shi T."/>
            <person name="Rahmani R.S."/>
            <person name="Gugger P.F."/>
            <person name="Wang M."/>
            <person name="Li H."/>
            <person name="Zhang Y."/>
            <person name="Li Z."/>
            <person name="Wang Q."/>
            <person name="Van de Peer Y."/>
            <person name="Marchal K."/>
            <person name="Chen J."/>
        </authorList>
    </citation>
    <scope>NUCLEOTIDE SEQUENCE [LARGE SCALE GENOMIC DNA]</scope>
    <source>
        <tissue evidence="1">Leaf</tissue>
    </source>
</reference>
<sequence length="104" mass="11152">MRIQGTINSYLVIVLVDSGLSHNFLDPRVAHKVQAPVLEDTQFSVTVASGEKLTGSGKCEGINIKSQGVLFQSDFYLLDLPGFDAILGAQWLQTLGMSLGISPS</sequence>
<dbReference type="Pfam" id="PF08284">
    <property type="entry name" value="RVP_2"/>
    <property type="match status" value="1"/>
</dbReference>
<dbReference type="InterPro" id="IPR021109">
    <property type="entry name" value="Peptidase_aspartic_dom_sf"/>
</dbReference>
<dbReference type="Proteomes" id="UP000607653">
    <property type="component" value="Unassembled WGS sequence"/>
</dbReference>
<comment type="caution">
    <text evidence="1">The sequence shown here is derived from an EMBL/GenBank/DDBJ whole genome shotgun (WGS) entry which is preliminary data.</text>
</comment>
<evidence type="ECO:0008006" key="3">
    <source>
        <dbReference type="Google" id="ProtNLM"/>
    </source>
</evidence>
<dbReference type="CDD" id="cd00303">
    <property type="entry name" value="retropepsin_like"/>
    <property type="match status" value="1"/>
</dbReference>
<evidence type="ECO:0000313" key="1">
    <source>
        <dbReference type="EMBL" id="DAD36322.1"/>
    </source>
</evidence>
<proteinExistence type="predicted"/>